<comment type="domain">
    <text evidence="6">The N-terminal region contains the highly conserved SGGXDS motif, predicted to be a P-loop motif involved in ATP binding.</text>
</comment>
<keyword evidence="4 6" id="KW-0067">ATP-binding</keyword>
<protein>
    <recommendedName>
        <fullName evidence="6">tRNA(Ile)-lysidine synthase</fullName>
        <ecNumber evidence="6">6.3.4.19</ecNumber>
    </recommendedName>
    <alternativeName>
        <fullName evidence="6">tRNA(Ile)-2-lysyl-cytidine synthase</fullName>
    </alternativeName>
    <alternativeName>
        <fullName evidence="6">tRNA(Ile)-lysidine synthetase</fullName>
    </alternativeName>
</protein>
<comment type="function">
    <text evidence="6">Ligates lysine onto the cytidine present at position 34 of the AUA codon-specific tRNA(Ile) that contains the anticodon CAU, in an ATP-dependent manner. Cytidine is converted to lysidine, thus changing the amino acid specificity of the tRNA from methionine to isoleucine.</text>
</comment>
<dbReference type="NCBIfam" id="TIGR02432">
    <property type="entry name" value="lysidine_TilS_N"/>
    <property type="match status" value="1"/>
</dbReference>
<comment type="similarity">
    <text evidence="6">Belongs to the tRNA(Ile)-lysidine synthase family.</text>
</comment>
<name>A0A520MJK5_9GAMM</name>
<dbReference type="GO" id="GO:0032267">
    <property type="term" value="F:tRNA(Ile)-lysidine synthase activity"/>
    <property type="evidence" value="ECO:0007669"/>
    <property type="project" value="UniProtKB-EC"/>
</dbReference>
<evidence type="ECO:0000256" key="2">
    <source>
        <dbReference type="ARBA" id="ARBA00022694"/>
    </source>
</evidence>
<dbReference type="InterPro" id="IPR014729">
    <property type="entry name" value="Rossmann-like_a/b/a_fold"/>
</dbReference>
<evidence type="ECO:0000313" key="9">
    <source>
        <dbReference type="Proteomes" id="UP000315782"/>
    </source>
</evidence>
<keyword evidence="1 6" id="KW-0436">Ligase</keyword>
<evidence type="ECO:0000256" key="5">
    <source>
        <dbReference type="ARBA" id="ARBA00048539"/>
    </source>
</evidence>
<dbReference type="EMBL" id="SHBI01000004">
    <property type="protein sequence ID" value="RZO21426.1"/>
    <property type="molecule type" value="Genomic_DNA"/>
</dbReference>
<accession>A0A520MJK5</accession>
<dbReference type="SUPFAM" id="SSF52402">
    <property type="entry name" value="Adenine nucleotide alpha hydrolases-like"/>
    <property type="match status" value="1"/>
</dbReference>
<comment type="catalytic activity">
    <reaction evidence="5 6">
        <text>cytidine(34) in tRNA(Ile2) + L-lysine + ATP = lysidine(34) in tRNA(Ile2) + AMP + diphosphate + H(+)</text>
        <dbReference type="Rhea" id="RHEA:43744"/>
        <dbReference type="Rhea" id="RHEA-COMP:10625"/>
        <dbReference type="Rhea" id="RHEA-COMP:10670"/>
        <dbReference type="ChEBI" id="CHEBI:15378"/>
        <dbReference type="ChEBI" id="CHEBI:30616"/>
        <dbReference type="ChEBI" id="CHEBI:32551"/>
        <dbReference type="ChEBI" id="CHEBI:33019"/>
        <dbReference type="ChEBI" id="CHEBI:82748"/>
        <dbReference type="ChEBI" id="CHEBI:83665"/>
        <dbReference type="ChEBI" id="CHEBI:456215"/>
        <dbReference type="EC" id="6.3.4.19"/>
    </reaction>
</comment>
<dbReference type="CDD" id="cd01992">
    <property type="entry name" value="TilS_N"/>
    <property type="match status" value="1"/>
</dbReference>
<dbReference type="Proteomes" id="UP000315782">
    <property type="component" value="Unassembled WGS sequence"/>
</dbReference>
<proteinExistence type="inferred from homology"/>
<evidence type="ECO:0000256" key="4">
    <source>
        <dbReference type="ARBA" id="ARBA00022840"/>
    </source>
</evidence>
<dbReference type="GO" id="GO:0005737">
    <property type="term" value="C:cytoplasm"/>
    <property type="evidence" value="ECO:0007669"/>
    <property type="project" value="UniProtKB-SubCell"/>
</dbReference>
<dbReference type="AlphaFoldDB" id="A0A520MJK5"/>
<evidence type="ECO:0000256" key="6">
    <source>
        <dbReference type="HAMAP-Rule" id="MF_01161"/>
    </source>
</evidence>
<dbReference type="Gene3D" id="3.40.50.620">
    <property type="entry name" value="HUPs"/>
    <property type="match status" value="1"/>
</dbReference>
<dbReference type="GO" id="GO:0006400">
    <property type="term" value="P:tRNA modification"/>
    <property type="evidence" value="ECO:0007669"/>
    <property type="project" value="UniProtKB-UniRule"/>
</dbReference>
<evidence type="ECO:0000256" key="1">
    <source>
        <dbReference type="ARBA" id="ARBA00022598"/>
    </source>
</evidence>
<keyword evidence="3 6" id="KW-0547">Nucleotide-binding</keyword>
<evidence type="ECO:0000256" key="3">
    <source>
        <dbReference type="ARBA" id="ARBA00022741"/>
    </source>
</evidence>
<dbReference type="InterPro" id="IPR012094">
    <property type="entry name" value="tRNA_Ile_lys_synt"/>
</dbReference>
<sequence>MISYKKLVRDIDLDKKIYIAFSGGLDSSVLLHLFTDLKKKDSLNIEAIYVNHNLSKENKNWENHCASVCNELGLKLHIRSVDIKVSGEGLESAARKARYNIFEELLEENEQILIGHHSDDVAETFFLRLFRGTGVQGLEGPKIKRRVGKGYLIRPLLSYSKKELLKYANENDISFIEDSTNFEINQDRNFIRNKLIPTIEKRWINVSDRISRTSSNIGQRNELFEDLLKKEFNSFLIDGLHVKELKKLDHSSIKEIIRLSIRDQGVALPNKKVTDEIIKTFISSNPGPKSKVSWSRADKDLPSGEITYKNGYIIISKG</sequence>
<reference evidence="8 9" key="1">
    <citation type="submission" date="2019-02" db="EMBL/GenBank/DDBJ databases">
        <title>Prokaryotic population dynamics and viral predation in marine succession experiment using metagenomics: the confinement effect.</title>
        <authorList>
            <person name="Haro-Moreno J.M."/>
            <person name="Rodriguez-Valera F."/>
            <person name="Lopez-Perez M."/>
        </authorList>
    </citation>
    <scope>NUCLEOTIDE SEQUENCE [LARGE SCALE GENOMIC DNA]</scope>
    <source>
        <strain evidence="8">MED-G163</strain>
    </source>
</reference>
<comment type="subcellular location">
    <subcellularLocation>
        <location evidence="6">Cytoplasm</location>
    </subcellularLocation>
</comment>
<dbReference type="PANTHER" id="PTHR43033:SF1">
    <property type="entry name" value="TRNA(ILE)-LYSIDINE SYNTHASE-RELATED"/>
    <property type="match status" value="1"/>
</dbReference>
<organism evidence="8 9">
    <name type="scientific">SAR86 cluster bacterium</name>
    <dbReference type="NCBI Taxonomy" id="2030880"/>
    <lineage>
        <taxon>Bacteria</taxon>
        <taxon>Pseudomonadati</taxon>
        <taxon>Pseudomonadota</taxon>
        <taxon>Gammaproteobacteria</taxon>
        <taxon>SAR86 cluster</taxon>
    </lineage>
</organism>
<dbReference type="InterPro" id="IPR012795">
    <property type="entry name" value="tRNA_Ile_lys_synt_N"/>
</dbReference>
<keyword evidence="6" id="KW-0963">Cytoplasm</keyword>
<comment type="caution">
    <text evidence="8">The sequence shown here is derived from an EMBL/GenBank/DDBJ whole genome shotgun (WGS) entry which is preliminary data.</text>
</comment>
<evidence type="ECO:0000259" key="7">
    <source>
        <dbReference type="Pfam" id="PF01171"/>
    </source>
</evidence>
<keyword evidence="2 6" id="KW-0819">tRNA processing</keyword>
<dbReference type="HAMAP" id="MF_01161">
    <property type="entry name" value="tRNA_Ile_lys_synt"/>
    <property type="match status" value="1"/>
</dbReference>
<gene>
    <name evidence="6 8" type="primary">tilS</name>
    <name evidence="8" type="ORF">EVA96_01495</name>
</gene>
<dbReference type="EC" id="6.3.4.19" evidence="6"/>
<dbReference type="PANTHER" id="PTHR43033">
    <property type="entry name" value="TRNA(ILE)-LYSIDINE SYNTHASE-RELATED"/>
    <property type="match status" value="1"/>
</dbReference>
<dbReference type="GO" id="GO:0005524">
    <property type="term" value="F:ATP binding"/>
    <property type="evidence" value="ECO:0007669"/>
    <property type="project" value="UniProtKB-UniRule"/>
</dbReference>
<evidence type="ECO:0000313" key="8">
    <source>
        <dbReference type="EMBL" id="RZO21426.1"/>
    </source>
</evidence>
<dbReference type="Pfam" id="PF01171">
    <property type="entry name" value="ATP_bind_3"/>
    <property type="match status" value="1"/>
</dbReference>
<feature type="binding site" evidence="6">
    <location>
        <begin position="22"/>
        <end position="27"/>
    </location>
    <ligand>
        <name>ATP</name>
        <dbReference type="ChEBI" id="CHEBI:30616"/>
    </ligand>
</feature>
<feature type="domain" description="tRNA(Ile)-lysidine/2-thiocytidine synthase N-terminal" evidence="7">
    <location>
        <begin position="16"/>
        <end position="193"/>
    </location>
</feature>
<dbReference type="InterPro" id="IPR011063">
    <property type="entry name" value="TilS/TtcA_N"/>
</dbReference>